<feature type="domain" description="CopC" evidence="8">
    <location>
        <begin position="33"/>
        <end position="125"/>
    </location>
</feature>
<keyword evidence="3 7" id="KW-0732">Signal</keyword>
<keyword evidence="4" id="KW-0186">Copper</keyword>
<organism evidence="9 10">
    <name type="scientific">Georgenia soli</name>
    <dbReference type="NCBI Taxonomy" id="638953"/>
    <lineage>
        <taxon>Bacteria</taxon>
        <taxon>Bacillati</taxon>
        <taxon>Actinomycetota</taxon>
        <taxon>Actinomycetes</taxon>
        <taxon>Micrococcales</taxon>
        <taxon>Bogoriellaceae</taxon>
        <taxon>Georgenia</taxon>
    </lineage>
</organism>
<dbReference type="Proteomes" id="UP000222106">
    <property type="component" value="Unassembled WGS sequence"/>
</dbReference>
<dbReference type="EMBL" id="PDJI01000004">
    <property type="protein sequence ID" value="PFG39995.1"/>
    <property type="molecule type" value="Genomic_DNA"/>
</dbReference>
<evidence type="ECO:0000313" key="9">
    <source>
        <dbReference type="EMBL" id="PFG39995.1"/>
    </source>
</evidence>
<keyword evidence="2" id="KW-0479">Metal-binding</keyword>
<dbReference type="GO" id="GO:0006825">
    <property type="term" value="P:copper ion transport"/>
    <property type="evidence" value="ECO:0007669"/>
    <property type="project" value="InterPro"/>
</dbReference>
<comment type="caution">
    <text evidence="9">The sequence shown here is derived from an EMBL/GenBank/DDBJ whole genome shotgun (WGS) entry which is preliminary data.</text>
</comment>
<dbReference type="AlphaFoldDB" id="A0A2A9EP18"/>
<proteinExistence type="predicted"/>
<evidence type="ECO:0000256" key="1">
    <source>
        <dbReference type="ARBA" id="ARBA00004196"/>
    </source>
</evidence>
<dbReference type="GO" id="GO:0005886">
    <property type="term" value="C:plasma membrane"/>
    <property type="evidence" value="ECO:0007669"/>
    <property type="project" value="TreeGrafter"/>
</dbReference>
<dbReference type="Pfam" id="PF04234">
    <property type="entry name" value="CopC"/>
    <property type="match status" value="1"/>
</dbReference>
<dbReference type="OrthoDB" id="5242236at2"/>
<dbReference type="GO" id="GO:0030313">
    <property type="term" value="C:cell envelope"/>
    <property type="evidence" value="ECO:0007669"/>
    <property type="project" value="UniProtKB-SubCell"/>
</dbReference>
<keyword evidence="6" id="KW-0812">Transmembrane</keyword>
<dbReference type="InterPro" id="IPR014756">
    <property type="entry name" value="Ig_E-set"/>
</dbReference>
<keyword evidence="10" id="KW-1185">Reference proteome</keyword>
<dbReference type="InterPro" id="IPR032694">
    <property type="entry name" value="CopC/D"/>
</dbReference>
<dbReference type="GO" id="GO:0005507">
    <property type="term" value="F:copper ion binding"/>
    <property type="evidence" value="ECO:0007669"/>
    <property type="project" value="InterPro"/>
</dbReference>
<feature type="region of interest" description="Disordered" evidence="5">
    <location>
        <begin position="133"/>
        <end position="166"/>
    </location>
</feature>
<evidence type="ECO:0000256" key="7">
    <source>
        <dbReference type="SAM" id="SignalP"/>
    </source>
</evidence>
<evidence type="ECO:0000256" key="4">
    <source>
        <dbReference type="ARBA" id="ARBA00023008"/>
    </source>
</evidence>
<protein>
    <recommendedName>
        <fullName evidence="8">CopC domain-containing protein</fullName>
    </recommendedName>
</protein>
<keyword evidence="6" id="KW-0472">Membrane</keyword>
<dbReference type="RefSeq" id="WP_098483993.1">
    <property type="nucleotide sequence ID" value="NZ_PDJI01000004.1"/>
</dbReference>
<feature type="compositionally biased region" description="Low complexity" evidence="5">
    <location>
        <begin position="133"/>
        <end position="151"/>
    </location>
</feature>
<dbReference type="PANTHER" id="PTHR34820:SF4">
    <property type="entry name" value="INNER MEMBRANE PROTEIN YEBZ"/>
    <property type="match status" value="1"/>
</dbReference>
<dbReference type="PANTHER" id="PTHR34820">
    <property type="entry name" value="INNER MEMBRANE PROTEIN YEBZ"/>
    <property type="match status" value="1"/>
</dbReference>
<evidence type="ECO:0000256" key="3">
    <source>
        <dbReference type="ARBA" id="ARBA00022729"/>
    </source>
</evidence>
<name>A0A2A9EP18_9MICO</name>
<gene>
    <name evidence="9" type="ORF">ATJ97_2515</name>
</gene>
<keyword evidence="6" id="KW-1133">Transmembrane helix</keyword>
<dbReference type="InterPro" id="IPR014755">
    <property type="entry name" value="Cu-Rt/internalin_Ig-like"/>
</dbReference>
<accession>A0A2A9EP18</accession>
<dbReference type="SUPFAM" id="SSF81296">
    <property type="entry name" value="E set domains"/>
    <property type="match status" value="1"/>
</dbReference>
<dbReference type="GO" id="GO:0046688">
    <property type="term" value="P:response to copper ion"/>
    <property type="evidence" value="ECO:0007669"/>
    <property type="project" value="InterPro"/>
</dbReference>
<dbReference type="Gene3D" id="2.60.40.1220">
    <property type="match status" value="1"/>
</dbReference>
<evidence type="ECO:0000256" key="5">
    <source>
        <dbReference type="SAM" id="MobiDB-lite"/>
    </source>
</evidence>
<dbReference type="GO" id="GO:0042597">
    <property type="term" value="C:periplasmic space"/>
    <property type="evidence" value="ECO:0007669"/>
    <property type="project" value="InterPro"/>
</dbReference>
<sequence>MFPHTLRRRLIRTPLLALLALVAVVLAPPASAHDVLIGSEPADGAQLDAAPTEIVLTFNNQLLDSAQVVIVTDASGATVAEGSPTVDGAKATFPLPALDAGAYSATWSVVSSDGHRIDGELGFDVAGAAPETTTDAAAAPSAPAPSASPDEVSTPGATTTAPAEDGASASGVPAWLVVLLAVGVFGGVVAIAVRRWREQG</sequence>
<evidence type="ECO:0000256" key="6">
    <source>
        <dbReference type="SAM" id="Phobius"/>
    </source>
</evidence>
<reference evidence="9 10" key="1">
    <citation type="submission" date="2017-10" db="EMBL/GenBank/DDBJ databases">
        <title>Sequencing the genomes of 1000 actinobacteria strains.</title>
        <authorList>
            <person name="Klenk H.-P."/>
        </authorList>
    </citation>
    <scope>NUCLEOTIDE SEQUENCE [LARGE SCALE GENOMIC DNA]</scope>
    <source>
        <strain evidence="9 10">DSM 21838</strain>
    </source>
</reference>
<evidence type="ECO:0000313" key="10">
    <source>
        <dbReference type="Proteomes" id="UP000222106"/>
    </source>
</evidence>
<feature type="signal peptide" evidence="7">
    <location>
        <begin position="1"/>
        <end position="32"/>
    </location>
</feature>
<dbReference type="InterPro" id="IPR007348">
    <property type="entry name" value="CopC_dom"/>
</dbReference>
<evidence type="ECO:0000259" key="8">
    <source>
        <dbReference type="Pfam" id="PF04234"/>
    </source>
</evidence>
<feature type="transmembrane region" description="Helical" evidence="6">
    <location>
        <begin position="172"/>
        <end position="193"/>
    </location>
</feature>
<feature type="chain" id="PRO_5013287179" description="CopC domain-containing protein" evidence="7">
    <location>
        <begin position="33"/>
        <end position="200"/>
    </location>
</feature>
<comment type="subcellular location">
    <subcellularLocation>
        <location evidence="1">Cell envelope</location>
    </subcellularLocation>
</comment>
<evidence type="ECO:0000256" key="2">
    <source>
        <dbReference type="ARBA" id="ARBA00022723"/>
    </source>
</evidence>